<dbReference type="InterPro" id="IPR011009">
    <property type="entry name" value="Kinase-like_dom_sf"/>
</dbReference>
<dbReference type="Gene3D" id="1.10.510.10">
    <property type="entry name" value="Transferase(Phosphotransferase) domain 1"/>
    <property type="match status" value="2"/>
</dbReference>
<dbReference type="OrthoDB" id="4062651at2759"/>
<keyword evidence="2" id="KW-0547">Nucleotide-binding</keyword>
<dbReference type="Pfam" id="PF07714">
    <property type="entry name" value="PK_Tyr_Ser-Thr"/>
    <property type="match status" value="2"/>
</dbReference>
<evidence type="ECO:0000313" key="5">
    <source>
        <dbReference type="EMBL" id="OJA15855.1"/>
    </source>
</evidence>
<comment type="similarity">
    <text evidence="1">Belongs to the protein kinase superfamily. TKL Ser/Thr protein kinase family. ROCO subfamily.</text>
</comment>
<dbReference type="SUPFAM" id="SSF52540">
    <property type="entry name" value="P-loop containing nucleoside triphosphate hydrolases"/>
    <property type="match status" value="1"/>
</dbReference>
<proteinExistence type="inferred from homology"/>
<dbReference type="InterPro" id="IPR051681">
    <property type="entry name" value="Ser/Thr_Kinases-Pseudokinases"/>
</dbReference>
<name>A0A1J8Q5B1_9AGAM</name>
<dbReference type="PANTHER" id="PTHR44329">
    <property type="entry name" value="SERINE/THREONINE-PROTEIN KINASE TNNI3K-RELATED"/>
    <property type="match status" value="1"/>
</dbReference>
<sequence length="775" mass="87147">MDVDDLRVEYIEDARDLPDDLTPFITRTTMDPIHAGGFGDVWKCSYDADGTPTPVAVKAFKFSGGCDLESMTRKIRREIGILKILRHNNIVPLLGRAKGFGQWPKMDCLVSPWMPNGTLRAYLESRHNDLTVLDRSRLLEDVSAGLHYLHSVPIMHGDITAANILIDKGGNARLIDFGLSSFIRPLLGQSNLVITSIRPGAIRYAAPELVTSDDVRDLPLEKVDIYSFGCVMLQILSGRLPWSEIRSEPPIIISISQGRGPRRPDGHPSILDSDWNFIQKCLRHGPKLRPSADEVLHFVMHRLSYSDDALDLPDELTPFITRTTVDPISAGRSGDVWKCSYDADDILTFVAVKAFRFPEVCDLQRITRNIRREIGILKILRHNNIVPFLGTAKGFGRRPEIDCLVSPWMPNGTLHAYLESRHNNITVIERSRLLKDVIAGLRYLHSVPIMHGDITATNILIDEGGNARLNGFGLSSLIRPLFDQSHLVITSIHSGSSRPWEQAVETRELHPTTDEIFKICPRFRILVIGKTGVGKSSLIYHAFGVHSAPASDEKRGGANIDTEYISERNDKFVLHDSKGFEPGEEDNMKTVREFVQRRRRKEALGDRLHAVWFCFEIPRAGGRLLETGTEDFLQLKRDGELGEIPVVAVLMKYDKFMDRVDRTLNDNDLGGPSEDAVKDLVKKRADAELHDICAQSLKKLGIPYAVVSTKETHKEMIAHLIQITEERIRQHVASEASVITSIAQRIDPKLKMKTSIEVGKRSVRLGRNRRIDLIQ</sequence>
<evidence type="ECO:0000256" key="2">
    <source>
        <dbReference type="ARBA" id="ARBA00022741"/>
    </source>
</evidence>
<accession>A0A1J8Q5B1</accession>
<dbReference type="PROSITE" id="PS00109">
    <property type="entry name" value="PROTEIN_KINASE_TYR"/>
    <property type="match status" value="2"/>
</dbReference>
<feature type="domain" description="Protein kinase" evidence="4">
    <location>
        <begin position="322"/>
        <end position="657"/>
    </location>
</feature>
<keyword evidence="3" id="KW-0067">ATP-binding</keyword>
<keyword evidence="6" id="KW-1185">Reference proteome</keyword>
<dbReference type="InterPro" id="IPR027417">
    <property type="entry name" value="P-loop_NTPase"/>
</dbReference>
<dbReference type="InterPro" id="IPR000719">
    <property type="entry name" value="Prot_kinase_dom"/>
</dbReference>
<dbReference type="InterPro" id="IPR001245">
    <property type="entry name" value="Ser-Thr/Tyr_kinase_cat_dom"/>
</dbReference>
<dbReference type="AlphaFoldDB" id="A0A1J8Q5B1"/>
<dbReference type="SUPFAM" id="SSF56112">
    <property type="entry name" value="Protein kinase-like (PK-like)"/>
    <property type="match status" value="2"/>
</dbReference>
<protein>
    <recommendedName>
        <fullName evidence="4">Protein kinase domain-containing protein</fullName>
    </recommendedName>
</protein>
<dbReference type="PANTHER" id="PTHR44329:SF298">
    <property type="entry name" value="MIXED LINEAGE KINASE DOMAIN-LIKE PROTEIN"/>
    <property type="match status" value="1"/>
</dbReference>
<dbReference type="PROSITE" id="PS50011">
    <property type="entry name" value="PROTEIN_KINASE_DOM"/>
    <property type="match status" value="2"/>
</dbReference>
<evidence type="ECO:0000313" key="6">
    <source>
        <dbReference type="Proteomes" id="UP000183567"/>
    </source>
</evidence>
<comment type="caution">
    <text evidence="5">The sequence shown here is derived from an EMBL/GenBank/DDBJ whole genome shotgun (WGS) entry which is preliminary data.</text>
</comment>
<dbReference type="GO" id="GO:0004674">
    <property type="term" value="F:protein serine/threonine kinase activity"/>
    <property type="evidence" value="ECO:0007669"/>
    <property type="project" value="TreeGrafter"/>
</dbReference>
<evidence type="ECO:0000256" key="1">
    <source>
        <dbReference type="ARBA" id="ARBA00008171"/>
    </source>
</evidence>
<gene>
    <name evidence="5" type="ORF">AZE42_11214</name>
</gene>
<evidence type="ECO:0000256" key="3">
    <source>
        <dbReference type="ARBA" id="ARBA00022840"/>
    </source>
</evidence>
<dbReference type="EMBL" id="LVVM01002833">
    <property type="protein sequence ID" value="OJA15855.1"/>
    <property type="molecule type" value="Genomic_DNA"/>
</dbReference>
<dbReference type="InterPro" id="IPR008266">
    <property type="entry name" value="Tyr_kinase_AS"/>
</dbReference>
<dbReference type="Gene3D" id="3.40.50.300">
    <property type="entry name" value="P-loop containing nucleotide triphosphate hydrolases"/>
    <property type="match status" value="1"/>
</dbReference>
<evidence type="ECO:0000259" key="4">
    <source>
        <dbReference type="PROSITE" id="PS50011"/>
    </source>
</evidence>
<reference evidence="5 6" key="1">
    <citation type="submission" date="2016-03" db="EMBL/GenBank/DDBJ databases">
        <title>Comparative genomics of the ectomycorrhizal sister species Rhizopogon vinicolor and Rhizopogon vesiculosus (Basidiomycota: Boletales) reveals a divergence of the mating type B locus.</title>
        <authorList>
            <person name="Mujic A.B."/>
            <person name="Kuo A."/>
            <person name="Tritt A."/>
            <person name="Lipzen A."/>
            <person name="Chen C."/>
            <person name="Johnson J."/>
            <person name="Sharma A."/>
            <person name="Barry K."/>
            <person name="Grigoriev I.V."/>
            <person name="Spatafora J.W."/>
        </authorList>
    </citation>
    <scope>NUCLEOTIDE SEQUENCE [LARGE SCALE GENOMIC DNA]</scope>
    <source>
        <strain evidence="5 6">AM-OR11-056</strain>
    </source>
</reference>
<dbReference type="InterPro" id="IPR006073">
    <property type="entry name" value="GTP-bd"/>
</dbReference>
<organism evidence="5 6">
    <name type="scientific">Rhizopogon vesiculosus</name>
    <dbReference type="NCBI Taxonomy" id="180088"/>
    <lineage>
        <taxon>Eukaryota</taxon>
        <taxon>Fungi</taxon>
        <taxon>Dikarya</taxon>
        <taxon>Basidiomycota</taxon>
        <taxon>Agaricomycotina</taxon>
        <taxon>Agaricomycetes</taxon>
        <taxon>Agaricomycetidae</taxon>
        <taxon>Boletales</taxon>
        <taxon>Suillineae</taxon>
        <taxon>Rhizopogonaceae</taxon>
        <taxon>Rhizopogon</taxon>
    </lineage>
</organism>
<dbReference type="GO" id="GO:0005525">
    <property type="term" value="F:GTP binding"/>
    <property type="evidence" value="ECO:0007669"/>
    <property type="project" value="InterPro"/>
</dbReference>
<dbReference type="Proteomes" id="UP000183567">
    <property type="component" value="Unassembled WGS sequence"/>
</dbReference>
<feature type="domain" description="Protein kinase" evidence="4">
    <location>
        <begin position="27"/>
        <end position="304"/>
    </location>
</feature>
<dbReference type="Pfam" id="PF01926">
    <property type="entry name" value="MMR_HSR1"/>
    <property type="match status" value="1"/>
</dbReference>
<dbReference type="STRING" id="180088.A0A1J8Q5B1"/>
<dbReference type="GO" id="GO:0005524">
    <property type="term" value="F:ATP binding"/>
    <property type="evidence" value="ECO:0007669"/>
    <property type="project" value="InterPro"/>
</dbReference>